<dbReference type="AlphaFoldDB" id="A0A6J7GYW6"/>
<accession>A0A6J7GYW6</accession>
<dbReference type="InterPro" id="IPR052336">
    <property type="entry name" value="MlaD_Phospholipid_Transporter"/>
</dbReference>
<gene>
    <name evidence="3" type="ORF">UFOPK3564_01137</name>
</gene>
<dbReference type="Pfam" id="PF02470">
    <property type="entry name" value="MlaD"/>
    <property type="match status" value="1"/>
</dbReference>
<organism evidence="3">
    <name type="scientific">freshwater metagenome</name>
    <dbReference type="NCBI Taxonomy" id="449393"/>
    <lineage>
        <taxon>unclassified sequences</taxon>
        <taxon>metagenomes</taxon>
        <taxon>ecological metagenomes</taxon>
    </lineage>
</organism>
<sequence length="447" mass="46601">MAAGLTLLVAVAAVVAVLVARGGGTYRYELALPNAGQLVDGDEVRVGGRRVGTIGDLRLTPDRTALIDLEVDDDVGPLHEGTTATVRAPSLSGIANRYVSLSPGPNNAPEIDEGGRIAADRVTQIVDVDQLFSTLDEPTRAGLRRLIRGASRTTAGRERLANETLERLNPTLGSGRALFAEVARDAPALRTFLQAGSRVVGSLAQERTTLPSLVANARSTAREVVAEEAAVDDTLDRLPATLRRGSTTLAGVDETLDAADPLVEAALPATARLAPLLRRLRPLAATAVPTIADTRRLVRSAGAPNDLIDLLRRTPALADVAVPALQDTARAATSARPIARFTRPFAPDLVGWLRDFSQASAGYDANGHYARIQPIINENAVVGDALLGPLVRALAGALGPAGGVGAQDVGARRCPGTATQVRPDGSNDPRRSPEALDCDVDAVLPGP</sequence>
<evidence type="ECO:0000313" key="3">
    <source>
        <dbReference type="EMBL" id="CAB4909573.1"/>
    </source>
</evidence>
<dbReference type="InterPro" id="IPR003399">
    <property type="entry name" value="Mce/MlaD"/>
</dbReference>
<dbReference type="EMBL" id="CAFBMK010000049">
    <property type="protein sequence ID" value="CAB4909573.1"/>
    <property type="molecule type" value="Genomic_DNA"/>
</dbReference>
<evidence type="ECO:0000256" key="1">
    <source>
        <dbReference type="SAM" id="MobiDB-lite"/>
    </source>
</evidence>
<dbReference type="PANTHER" id="PTHR33371:SF4">
    <property type="entry name" value="INTERMEMBRANE PHOSPHOLIPID TRANSPORT SYSTEM BINDING PROTEIN MLAD"/>
    <property type="match status" value="1"/>
</dbReference>
<reference evidence="3" key="1">
    <citation type="submission" date="2020-05" db="EMBL/GenBank/DDBJ databases">
        <authorList>
            <person name="Chiriac C."/>
            <person name="Salcher M."/>
            <person name="Ghai R."/>
            <person name="Kavagutti S V."/>
        </authorList>
    </citation>
    <scope>NUCLEOTIDE SEQUENCE</scope>
</reference>
<name>A0A6J7GYW6_9ZZZZ</name>
<protein>
    <submittedName>
        <fullName evidence="3">Unannotated protein</fullName>
    </submittedName>
</protein>
<proteinExistence type="predicted"/>
<dbReference type="PANTHER" id="PTHR33371">
    <property type="entry name" value="INTERMEMBRANE PHOSPHOLIPID TRANSPORT SYSTEM BINDING PROTEIN MLAD-RELATED"/>
    <property type="match status" value="1"/>
</dbReference>
<feature type="compositionally biased region" description="Basic and acidic residues" evidence="1">
    <location>
        <begin position="425"/>
        <end position="434"/>
    </location>
</feature>
<evidence type="ECO:0000259" key="2">
    <source>
        <dbReference type="Pfam" id="PF02470"/>
    </source>
</evidence>
<feature type="region of interest" description="Disordered" evidence="1">
    <location>
        <begin position="403"/>
        <end position="447"/>
    </location>
</feature>
<feature type="domain" description="Mce/MlaD" evidence="2">
    <location>
        <begin position="25"/>
        <end position="104"/>
    </location>
</feature>